<feature type="transmembrane region" description="Helical" evidence="1">
    <location>
        <begin position="33"/>
        <end position="54"/>
    </location>
</feature>
<accession>A0ABX1WR00</accession>
<dbReference type="Proteomes" id="UP000732105">
    <property type="component" value="Unassembled WGS sequence"/>
</dbReference>
<protein>
    <submittedName>
        <fullName evidence="2">Uncharacterized protein</fullName>
    </submittedName>
</protein>
<keyword evidence="3" id="KW-1185">Reference proteome</keyword>
<reference evidence="2 3" key="1">
    <citation type="submission" date="2018-12" db="EMBL/GenBank/DDBJ databases">
        <title>Marinifilum JC070 sp. nov., a marine bacterium isolated from Yongle Blue Hole in the South China Sea.</title>
        <authorList>
            <person name="Fu T."/>
        </authorList>
    </citation>
    <scope>NUCLEOTIDE SEQUENCE [LARGE SCALE GENOMIC DNA]</scope>
    <source>
        <strain evidence="2 3">JC070</strain>
    </source>
</reference>
<keyword evidence="1" id="KW-0472">Membrane</keyword>
<dbReference type="RefSeq" id="WP_171593784.1">
    <property type="nucleotide sequence ID" value="NZ_RZNH01000002.1"/>
</dbReference>
<evidence type="ECO:0000313" key="2">
    <source>
        <dbReference type="EMBL" id="NOU58515.1"/>
    </source>
</evidence>
<gene>
    <name evidence="2" type="ORF">ELS83_01705</name>
</gene>
<evidence type="ECO:0000256" key="1">
    <source>
        <dbReference type="SAM" id="Phobius"/>
    </source>
</evidence>
<proteinExistence type="predicted"/>
<name>A0ABX1WR00_9BACT</name>
<keyword evidence="1" id="KW-0812">Transmembrane</keyword>
<comment type="caution">
    <text evidence="2">The sequence shown here is derived from an EMBL/GenBank/DDBJ whole genome shotgun (WGS) entry which is preliminary data.</text>
</comment>
<keyword evidence="1" id="KW-1133">Transmembrane helix</keyword>
<dbReference type="EMBL" id="RZNH01000002">
    <property type="protein sequence ID" value="NOU58515.1"/>
    <property type="molecule type" value="Genomic_DNA"/>
</dbReference>
<feature type="transmembrane region" description="Helical" evidence="1">
    <location>
        <begin position="7"/>
        <end position="27"/>
    </location>
</feature>
<sequence length="179" mass="21161">MKKIISILLIIEMILLIQLLLVIAYYFREHPKLVLANFVITLLYSLIIIVILIFKGKALNKRYLFIGMIVLYYTLFFLNLERLVFSNYYVTLLSNQNAFNSALTDSDHTTLINYTNVKAVFKNDDVIYFYFDIDHPTFEGIAYTKTNHIPNHTGQAFQHVYTWGKLYGNWYYWSAYDGY</sequence>
<organism evidence="2 3">
    <name type="scientific">Marinifilum caeruleilacunae</name>
    <dbReference type="NCBI Taxonomy" id="2499076"/>
    <lineage>
        <taxon>Bacteria</taxon>
        <taxon>Pseudomonadati</taxon>
        <taxon>Bacteroidota</taxon>
        <taxon>Bacteroidia</taxon>
        <taxon>Marinilabiliales</taxon>
        <taxon>Marinifilaceae</taxon>
    </lineage>
</organism>
<feature type="transmembrane region" description="Helical" evidence="1">
    <location>
        <begin position="63"/>
        <end position="80"/>
    </location>
</feature>
<evidence type="ECO:0000313" key="3">
    <source>
        <dbReference type="Proteomes" id="UP000732105"/>
    </source>
</evidence>